<dbReference type="SUPFAM" id="SSF52283">
    <property type="entry name" value="Formate/glycerate dehydrogenase catalytic domain-like"/>
    <property type="match status" value="1"/>
</dbReference>
<protein>
    <submittedName>
        <fullName evidence="6">D-glycerate dehydrogenase</fullName>
    </submittedName>
</protein>
<evidence type="ECO:0000256" key="2">
    <source>
        <dbReference type="ARBA" id="ARBA00023002"/>
    </source>
</evidence>
<evidence type="ECO:0000259" key="5">
    <source>
        <dbReference type="Pfam" id="PF02826"/>
    </source>
</evidence>
<dbReference type="SUPFAM" id="SSF51735">
    <property type="entry name" value="NAD(P)-binding Rossmann-fold domains"/>
    <property type="match status" value="1"/>
</dbReference>
<name>A0A3S1C966_9BACL</name>
<dbReference type="Pfam" id="PF00389">
    <property type="entry name" value="2-Hacid_dh"/>
    <property type="match status" value="1"/>
</dbReference>
<dbReference type="EMBL" id="RZNY01000009">
    <property type="protein sequence ID" value="RUT46382.1"/>
    <property type="molecule type" value="Genomic_DNA"/>
</dbReference>
<proteinExistence type="inferred from homology"/>
<dbReference type="FunFam" id="3.40.50.720:FF:000462">
    <property type="entry name" value="Glyoxylate reductase (NADP+)"/>
    <property type="match status" value="1"/>
</dbReference>
<comment type="similarity">
    <text evidence="1 3">Belongs to the D-isomer specific 2-hydroxyacid dehydrogenase family.</text>
</comment>
<sequence>MKPTVYIARKVPTEVEDYIGKHCNYSKWDQPGPIPREVLLENLSNAEGLLISGGKINQELLDHAPRLRAVSTISVGYNNFDLEAMKARGILGTNTPQVLNDTVADLIFALILSTARRIPEMDRYVREGNWKRGDDENLFGIDVHHKTLGIIGMGGIGEAVAHRGKWGFGMNILYHNRTRKPEVEATLEAEYCSLQDLLRKSDFIVLMTPLTPETHHLIGAEELALMKPTSVFINASRGATVDEEALIKALQTNKIYGAGLDVFEREPLAHDNPLLSLPNVITLPHIGSSTEQTRFEMAMLAAQSLVSALQGETPANLVKELRS</sequence>
<keyword evidence="7" id="KW-1185">Reference proteome</keyword>
<dbReference type="RefSeq" id="WP_127192485.1">
    <property type="nucleotide sequence ID" value="NZ_RZNY01000009.1"/>
</dbReference>
<dbReference type="PROSITE" id="PS00065">
    <property type="entry name" value="D_2_HYDROXYACID_DH_1"/>
    <property type="match status" value="1"/>
</dbReference>
<dbReference type="CDD" id="cd05301">
    <property type="entry name" value="GDH"/>
    <property type="match status" value="1"/>
</dbReference>
<dbReference type="Proteomes" id="UP000279446">
    <property type="component" value="Unassembled WGS sequence"/>
</dbReference>
<evidence type="ECO:0000313" key="6">
    <source>
        <dbReference type="EMBL" id="RUT46382.1"/>
    </source>
</evidence>
<dbReference type="InterPro" id="IPR006140">
    <property type="entry name" value="D-isomer_DH_NAD-bd"/>
</dbReference>
<organism evidence="6 7">
    <name type="scientific">Paenibacillus anaericanus</name>
    <dbReference type="NCBI Taxonomy" id="170367"/>
    <lineage>
        <taxon>Bacteria</taxon>
        <taxon>Bacillati</taxon>
        <taxon>Bacillota</taxon>
        <taxon>Bacilli</taxon>
        <taxon>Bacillales</taxon>
        <taxon>Paenibacillaceae</taxon>
        <taxon>Paenibacillus</taxon>
    </lineage>
</organism>
<dbReference type="PANTHER" id="PTHR10996:SF283">
    <property type="entry name" value="GLYOXYLATE_HYDROXYPYRUVATE REDUCTASE B"/>
    <property type="match status" value="1"/>
</dbReference>
<evidence type="ECO:0000256" key="3">
    <source>
        <dbReference type="RuleBase" id="RU003719"/>
    </source>
</evidence>
<dbReference type="PANTHER" id="PTHR10996">
    <property type="entry name" value="2-HYDROXYACID DEHYDROGENASE-RELATED"/>
    <property type="match status" value="1"/>
</dbReference>
<dbReference type="GO" id="GO:0030267">
    <property type="term" value="F:glyoxylate reductase (NADPH) activity"/>
    <property type="evidence" value="ECO:0007669"/>
    <property type="project" value="TreeGrafter"/>
</dbReference>
<dbReference type="OrthoDB" id="9805416at2"/>
<keyword evidence="2 3" id="KW-0560">Oxidoreductase</keyword>
<evidence type="ECO:0000256" key="1">
    <source>
        <dbReference type="ARBA" id="ARBA00005854"/>
    </source>
</evidence>
<feature type="domain" description="D-isomer specific 2-hydroxyacid dehydrogenase NAD-binding" evidence="5">
    <location>
        <begin position="108"/>
        <end position="287"/>
    </location>
</feature>
<dbReference type="Pfam" id="PF02826">
    <property type="entry name" value="2-Hacid_dh_C"/>
    <property type="match status" value="1"/>
</dbReference>
<reference evidence="6 7" key="1">
    <citation type="submission" date="2018-12" db="EMBL/GenBank/DDBJ databases">
        <authorList>
            <person name="Sun L."/>
            <person name="Chen Z."/>
        </authorList>
    </citation>
    <scope>NUCLEOTIDE SEQUENCE [LARGE SCALE GENOMIC DNA]</scope>
    <source>
        <strain evidence="6 7">DSM 15890</strain>
    </source>
</reference>
<comment type="caution">
    <text evidence="6">The sequence shown here is derived from an EMBL/GenBank/DDBJ whole genome shotgun (WGS) entry which is preliminary data.</text>
</comment>
<dbReference type="GO" id="GO:0005829">
    <property type="term" value="C:cytosol"/>
    <property type="evidence" value="ECO:0007669"/>
    <property type="project" value="TreeGrafter"/>
</dbReference>
<dbReference type="AlphaFoldDB" id="A0A3S1C966"/>
<dbReference type="Gene3D" id="3.40.50.720">
    <property type="entry name" value="NAD(P)-binding Rossmann-like Domain"/>
    <property type="match status" value="2"/>
</dbReference>
<evidence type="ECO:0000259" key="4">
    <source>
        <dbReference type="Pfam" id="PF00389"/>
    </source>
</evidence>
<dbReference type="GO" id="GO:0016618">
    <property type="term" value="F:hydroxypyruvate reductase [NAD(P)H] activity"/>
    <property type="evidence" value="ECO:0007669"/>
    <property type="project" value="TreeGrafter"/>
</dbReference>
<feature type="domain" description="D-isomer specific 2-hydroxyacid dehydrogenase catalytic" evidence="4">
    <location>
        <begin position="6"/>
        <end position="319"/>
    </location>
</feature>
<dbReference type="InterPro" id="IPR006139">
    <property type="entry name" value="D-isomer_2_OHA_DH_cat_dom"/>
</dbReference>
<dbReference type="InterPro" id="IPR036291">
    <property type="entry name" value="NAD(P)-bd_dom_sf"/>
</dbReference>
<accession>A0A3S1C966</accession>
<evidence type="ECO:0000313" key="7">
    <source>
        <dbReference type="Proteomes" id="UP000279446"/>
    </source>
</evidence>
<gene>
    <name evidence="6" type="ORF">EJP82_13015</name>
</gene>
<dbReference type="InterPro" id="IPR050223">
    <property type="entry name" value="D-isomer_2-hydroxyacid_DH"/>
</dbReference>
<dbReference type="InterPro" id="IPR029752">
    <property type="entry name" value="D-isomer_DH_CS1"/>
</dbReference>
<dbReference type="GO" id="GO:0051287">
    <property type="term" value="F:NAD binding"/>
    <property type="evidence" value="ECO:0007669"/>
    <property type="project" value="InterPro"/>
</dbReference>